<organism evidence="7 8">
    <name type="scientific">Bondarzewia mesenterica</name>
    <dbReference type="NCBI Taxonomy" id="1095465"/>
    <lineage>
        <taxon>Eukaryota</taxon>
        <taxon>Fungi</taxon>
        <taxon>Dikarya</taxon>
        <taxon>Basidiomycota</taxon>
        <taxon>Agaricomycotina</taxon>
        <taxon>Agaricomycetes</taxon>
        <taxon>Russulales</taxon>
        <taxon>Bondarzewiaceae</taxon>
        <taxon>Bondarzewia</taxon>
    </lineage>
</organism>
<evidence type="ECO:0000256" key="1">
    <source>
        <dbReference type="ARBA" id="ARBA00010995"/>
    </source>
</evidence>
<keyword evidence="8" id="KW-1185">Reference proteome</keyword>
<evidence type="ECO:0000313" key="8">
    <source>
        <dbReference type="Proteomes" id="UP000310158"/>
    </source>
</evidence>
<accession>A0A4S4LKR6</accession>
<feature type="non-terminal residue" evidence="7">
    <location>
        <position position="904"/>
    </location>
</feature>
<feature type="compositionally biased region" description="Acidic residues" evidence="6">
    <location>
        <begin position="817"/>
        <end position="852"/>
    </location>
</feature>
<feature type="region of interest" description="Disordered" evidence="6">
    <location>
        <begin position="112"/>
        <end position="240"/>
    </location>
</feature>
<evidence type="ECO:0000256" key="2">
    <source>
        <dbReference type="ARBA" id="ARBA00022679"/>
    </source>
</evidence>
<protein>
    <recommendedName>
        <fullName evidence="9">NAD+ kinase</fullName>
    </recommendedName>
</protein>
<sequence length="904" mass="99776">MEGIRATVRCESTLAPASSDALLDATWCDERVGARAHRRDRRRRVLSVSRKDPTFILQMQFDCLWMPRMQLPGNVRHYTARTTRGCYKTESARIDEEDGDELDDWILSSCPSSHLSSPQIPPSSQPLPQAQFSPNPQTPKFALLSLDATAGPQTSASSNLKPTGTRTSYSKTSPLRPLSTERHNRCHAQPPRAHPIPTPSTGSYVDVHRLTLNGNGSAAPDHSSHLAVSSPSSLHTNSRPYPNPMTSPCFVHSHLDKGRLVHRLAQTASRHHCRRRVAPGLQHPSAPPQLTPSGAHRYRTLDNGQIAPIPGKKGWVQDSHTFDGDFDEYDEEEESGGSLTKQLAETAVGVREMSKQLGRARIKSYIQNILIVTKARDNRLIQLTRELAVYLMKKPRNGGRGLVVYVDHQLRTSRRFDAAGIERDHPELFLPFPRRRSSSNNSSSSSSSTTLNMSSMGETGPSEDGQLRYWTAEMCSRSPHLFDFVVTLGGDGTVLFTSWLFQRIVPPVLPFALGSLGFLTNFDFADHQAVMDSAIESGIRVNLRMRFTCTVYRAVPAEEMRRAGKGRRKAVKKGETGEIMMRNLEKGGWEALEGGWGGHETLREGRCLKDKEIMCFTTRPVESFEVINDLVVDRGPSPYVSMLELFGDEHHMTTVQGDGLTISTPTGSTAYSASAGGSLVHPEIPAILITPICPHTLSFRPMLLPDSMEVRISVPFNSRSTAWASFDGRGRVELKQGDHIKVTASKYPFPTVCAEKQSTDWFHAISRTLKWNERERQKSFVVVEEGPAKSSRRRGDGQAGAQSSSSGVTVLAKSGGDEEDDEEVEQGEQDEPSDGSSSEEEEEEKFDIDDLSPDGSTTINMHRPSDVALEMAHMKALEQQGVGTATDAVRSLTTKEATRAAEAL</sequence>
<dbReference type="AlphaFoldDB" id="A0A4S4LKR6"/>
<dbReference type="PANTHER" id="PTHR20275:SF0">
    <property type="entry name" value="NAD KINASE"/>
    <property type="match status" value="1"/>
</dbReference>
<comment type="caution">
    <text evidence="7">The sequence shown here is derived from an EMBL/GenBank/DDBJ whole genome shotgun (WGS) entry which is preliminary data.</text>
</comment>
<dbReference type="SUPFAM" id="SSF111331">
    <property type="entry name" value="NAD kinase/diacylglycerol kinase-like"/>
    <property type="match status" value="1"/>
</dbReference>
<dbReference type="PANTHER" id="PTHR20275">
    <property type="entry name" value="NAD KINASE"/>
    <property type="match status" value="1"/>
</dbReference>
<dbReference type="InterPro" id="IPR002504">
    <property type="entry name" value="NADK"/>
</dbReference>
<dbReference type="Gene3D" id="2.60.200.30">
    <property type="entry name" value="Probable inorganic polyphosphate/atp-NAD kinase, domain 2"/>
    <property type="match status" value="1"/>
</dbReference>
<keyword evidence="2" id="KW-0808">Transferase</keyword>
<dbReference type="GO" id="GO:0019674">
    <property type="term" value="P:NAD+ metabolic process"/>
    <property type="evidence" value="ECO:0007669"/>
    <property type="project" value="InterPro"/>
</dbReference>
<comment type="similarity">
    <text evidence="1">Belongs to the NAD kinase family.</text>
</comment>
<name>A0A4S4LKR6_9AGAM</name>
<dbReference type="OrthoDB" id="24581at2759"/>
<feature type="region of interest" description="Disordered" evidence="6">
    <location>
        <begin position="431"/>
        <end position="462"/>
    </location>
</feature>
<feature type="compositionally biased region" description="Low complexity" evidence="6">
    <location>
        <begin position="438"/>
        <end position="456"/>
    </location>
</feature>
<keyword evidence="4" id="KW-0521">NADP</keyword>
<feature type="compositionally biased region" description="Polar residues" evidence="6">
    <location>
        <begin position="151"/>
        <end position="173"/>
    </location>
</feature>
<dbReference type="InterPro" id="IPR017438">
    <property type="entry name" value="ATP-NAD_kinase_N"/>
</dbReference>
<feature type="region of interest" description="Disordered" evidence="6">
    <location>
        <begin position="782"/>
        <end position="863"/>
    </location>
</feature>
<gene>
    <name evidence="7" type="ORF">EW146_g7676</name>
</gene>
<keyword evidence="5" id="KW-0520">NAD</keyword>
<evidence type="ECO:0000256" key="3">
    <source>
        <dbReference type="ARBA" id="ARBA00022777"/>
    </source>
</evidence>
<dbReference type="Pfam" id="PF20143">
    <property type="entry name" value="NAD_kinase_C"/>
    <property type="match status" value="1"/>
</dbReference>
<dbReference type="EMBL" id="SGPL01000460">
    <property type="protein sequence ID" value="THH12465.1"/>
    <property type="molecule type" value="Genomic_DNA"/>
</dbReference>
<evidence type="ECO:0008006" key="9">
    <source>
        <dbReference type="Google" id="ProtNLM"/>
    </source>
</evidence>
<proteinExistence type="inferred from homology"/>
<evidence type="ECO:0000256" key="5">
    <source>
        <dbReference type="ARBA" id="ARBA00023027"/>
    </source>
</evidence>
<dbReference type="InterPro" id="IPR017437">
    <property type="entry name" value="ATP-NAD_kinase_PpnK-typ_C"/>
</dbReference>
<dbReference type="GO" id="GO:0003951">
    <property type="term" value="F:NAD+ kinase activity"/>
    <property type="evidence" value="ECO:0007669"/>
    <property type="project" value="InterPro"/>
</dbReference>
<dbReference type="Proteomes" id="UP000310158">
    <property type="component" value="Unassembled WGS sequence"/>
</dbReference>
<feature type="compositionally biased region" description="Low complexity" evidence="6">
    <location>
        <begin position="225"/>
        <end position="235"/>
    </location>
</feature>
<evidence type="ECO:0000256" key="6">
    <source>
        <dbReference type="SAM" id="MobiDB-lite"/>
    </source>
</evidence>
<dbReference type="GO" id="GO:0006741">
    <property type="term" value="P:NADP+ biosynthetic process"/>
    <property type="evidence" value="ECO:0007669"/>
    <property type="project" value="InterPro"/>
</dbReference>
<dbReference type="InterPro" id="IPR016064">
    <property type="entry name" value="NAD/diacylglycerol_kinase_sf"/>
</dbReference>
<reference evidence="7 8" key="1">
    <citation type="submission" date="2019-02" db="EMBL/GenBank/DDBJ databases">
        <title>Genome sequencing of the rare red list fungi Bondarzewia mesenterica.</title>
        <authorList>
            <person name="Buettner E."/>
            <person name="Kellner H."/>
        </authorList>
    </citation>
    <scope>NUCLEOTIDE SEQUENCE [LARGE SCALE GENOMIC DNA]</scope>
    <source>
        <strain evidence="7 8">DSM 108281</strain>
    </source>
</reference>
<dbReference type="Gene3D" id="3.40.50.10330">
    <property type="entry name" value="Probable inorganic polyphosphate/atp-NAD kinase, domain 1"/>
    <property type="match status" value="1"/>
</dbReference>
<dbReference type="Pfam" id="PF01513">
    <property type="entry name" value="NAD_kinase"/>
    <property type="match status" value="1"/>
</dbReference>
<evidence type="ECO:0000256" key="4">
    <source>
        <dbReference type="ARBA" id="ARBA00022857"/>
    </source>
</evidence>
<dbReference type="FunFam" id="2.60.200.30:FF:000004">
    <property type="entry name" value="NAD kinase 2, chloroplastic"/>
    <property type="match status" value="1"/>
</dbReference>
<evidence type="ECO:0000313" key="7">
    <source>
        <dbReference type="EMBL" id="THH12465.1"/>
    </source>
</evidence>
<dbReference type="HAMAP" id="MF_00361">
    <property type="entry name" value="NAD_kinase"/>
    <property type="match status" value="1"/>
</dbReference>
<keyword evidence="3" id="KW-0418">Kinase</keyword>